<dbReference type="Proteomes" id="UP000016932">
    <property type="component" value="Unassembled WGS sequence"/>
</dbReference>
<dbReference type="RefSeq" id="XP_007923540.1">
    <property type="nucleotide sequence ID" value="XM_007925349.1"/>
</dbReference>
<evidence type="ECO:0000313" key="2">
    <source>
        <dbReference type="Proteomes" id="UP000016932"/>
    </source>
</evidence>
<dbReference type="VEuPathDB" id="FungiDB:MYCFIDRAFT_171962"/>
<accession>M3ANJ6</accession>
<dbReference type="GeneID" id="19332727"/>
<reference evidence="1 2" key="1">
    <citation type="journal article" date="2012" name="PLoS Pathog.">
        <title>Diverse lifestyles and strategies of plant pathogenesis encoded in the genomes of eighteen Dothideomycetes fungi.</title>
        <authorList>
            <person name="Ohm R.A."/>
            <person name="Feau N."/>
            <person name="Henrissat B."/>
            <person name="Schoch C.L."/>
            <person name="Horwitz B.A."/>
            <person name="Barry K.W."/>
            <person name="Condon B.J."/>
            <person name="Copeland A.C."/>
            <person name="Dhillon B."/>
            <person name="Glaser F."/>
            <person name="Hesse C.N."/>
            <person name="Kosti I."/>
            <person name="LaButti K."/>
            <person name="Lindquist E.A."/>
            <person name="Lucas S."/>
            <person name="Salamov A.A."/>
            <person name="Bradshaw R.E."/>
            <person name="Ciuffetti L."/>
            <person name="Hamelin R.C."/>
            <person name="Kema G.H.J."/>
            <person name="Lawrence C."/>
            <person name="Scott J.A."/>
            <person name="Spatafora J.W."/>
            <person name="Turgeon B.G."/>
            <person name="de Wit P.J.G.M."/>
            <person name="Zhong S."/>
            <person name="Goodwin S.B."/>
            <person name="Grigoriev I.V."/>
        </authorList>
    </citation>
    <scope>NUCLEOTIDE SEQUENCE [LARGE SCALE GENOMIC DNA]</scope>
    <source>
        <strain evidence="1 2">CIRAD86</strain>
    </source>
</reference>
<gene>
    <name evidence="1" type="ORF">MYCFIDRAFT_171962</name>
</gene>
<name>M3ANJ6_PSEFD</name>
<dbReference type="AlphaFoldDB" id="M3ANJ6"/>
<dbReference type="KEGG" id="pfj:MYCFIDRAFT_171962"/>
<protein>
    <submittedName>
        <fullName evidence="1">Uncharacterized protein</fullName>
    </submittedName>
</protein>
<keyword evidence="2" id="KW-1185">Reference proteome</keyword>
<dbReference type="EMBL" id="KB446556">
    <property type="protein sequence ID" value="EME86166.1"/>
    <property type="molecule type" value="Genomic_DNA"/>
</dbReference>
<evidence type="ECO:0000313" key="1">
    <source>
        <dbReference type="EMBL" id="EME86166.1"/>
    </source>
</evidence>
<organism evidence="1 2">
    <name type="scientific">Pseudocercospora fijiensis (strain CIRAD86)</name>
    <name type="common">Black leaf streak disease fungus</name>
    <name type="synonym">Mycosphaerella fijiensis</name>
    <dbReference type="NCBI Taxonomy" id="383855"/>
    <lineage>
        <taxon>Eukaryota</taxon>
        <taxon>Fungi</taxon>
        <taxon>Dikarya</taxon>
        <taxon>Ascomycota</taxon>
        <taxon>Pezizomycotina</taxon>
        <taxon>Dothideomycetes</taxon>
        <taxon>Dothideomycetidae</taxon>
        <taxon>Mycosphaerellales</taxon>
        <taxon>Mycosphaerellaceae</taxon>
        <taxon>Pseudocercospora</taxon>
    </lineage>
</organism>
<sequence>MQCMASPPSLAHVYKLSMELPPAANLDFVPSARQKRQFTPPFMNEPLCFPLHKDFSNYE</sequence>
<dbReference type="HOGENOM" id="CLU_2961862_0_0_1"/>
<proteinExistence type="predicted"/>